<reference evidence="2" key="2">
    <citation type="submission" date="2025-09" db="UniProtKB">
        <authorList>
            <consortium name="Ensembl"/>
        </authorList>
    </citation>
    <scope>IDENTIFICATION</scope>
</reference>
<feature type="compositionally biased region" description="Basic and acidic residues" evidence="1">
    <location>
        <begin position="336"/>
        <end position="350"/>
    </location>
</feature>
<dbReference type="Ensembl" id="ENSABRT00000007800.1">
    <property type="protein sequence ID" value="ENSABRP00000005380.1"/>
    <property type="gene ID" value="ENSABRG00000005023.1"/>
</dbReference>
<protein>
    <submittedName>
        <fullName evidence="2">Uncharacterized protein</fullName>
    </submittedName>
</protein>
<proteinExistence type="predicted"/>
<feature type="compositionally biased region" description="Gly residues" evidence="1">
    <location>
        <begin position="214"/>
        <end position="231"/>
    </location>
</feature>
<dbReference type="GO" id="GO:0002151">
    <property type="term" value="F:G-quadruplex RNA binding"/>
    <property type="evidence" value="ECO:0007669"/>
    <property type="project" value="InterPro"/>
</dbReference>
<evidence type="ECO:0000313" key="3">
    <source>
        <dbReference type="Proteomes" id="UP000694426"/>
    </source>
</evidence>
<dbReference type="Proteomes" id="UP000694426">
    <property type="component" value="Unplaced"/>
</dbReference>
<evidence type="ECO:0000313" key="2">
    <source>
        <dbReference type="Ensembl" id="ENSABRP00000005380.1"/>
    </source>
</evidence>
<dbReference type="GO" id="GO:0071339">
    <property type="term" value="C:MLL1 complex"/>
    <property type="evidence" value="ECO:0007669"/>
    <property type="project" value="InterPro"/>
</dbReference>
<dbReference type="GO" id="GO:0044545">
    <property type="term" value="C:NSL complex"/>
    <property type="evidence" value="ECO:0007669"/>
    <property type="project" value="TreeGrafter"/>
</dbReference>
<feature type="compositionally biased region" description="Gly residues" evidence="1">
    <location>
        <begin position="155"/>
        <end position="183"/>
    </location>
</feature>
<evidence type="ECO:0000256" key="1">
    <source>
        <dbReference type="SAM" id="MobiDB-lite"/>
    </source>
</evidence>
<dbReference type="GO" id="GO:0031011">
    <property type="term" value="C:Ino80 complex"/>
    <property type="evidence" value="ECO:0007669"/>
    <property type="project" value="InterPro"/>
</dbReference>
<dbReference type="PANTHER" id="PTHR13233:SF0">
    <property type="entry name" value="MICROSPHERULE PROTEIN 1"/>
    <property type="match status" value="1"/>
</dbReference>
<feature type="compositionally biased region" description="Pro residues" evidence="1">
    <location>
        <begin position="38"/>
        <end position="51"/>
    </location>
</feature>
<sequence>MSSPDFDSQTLAVLRGRMVRYLMRSREVSAGLSTRPPQTEPPPAPPEPPPSLLTLPSPQITLGRATKDNQIDVDLALEGPAWKISRKQGGNGGAGLFLGGCLWLCSPLTPCCPPSRCHQTEEQRGFLHRQRGPAPHLHRRAARAWRQQVEAQQQLGGGGELGGGLRGPGGGLGVPEGAQGGLRGPVPLTPCLLPADRQPPLRLPHQPGPDRAHQGGGGQAGPAVTGGGGGCSVWPPPSPTQRDGEVPPASPAGLEAAGNKVFYSTPELPGCGFAVAPLLMRAEGGLCPGRGPPGVPLQARPLLLKPGGSPLTAPASGPAPPRPRLFLPLPVGPPARWDRFGSAKMGREGGRGGAGPG</sequence>
<dbReference type="AlphaFoldDB" id="A0A8B9BJR1"/>
<keyword evidence="3" id="KW-1185">Reference proteome</keyword>
<dbReference type="PANTHER" id="PTHR13233">
    <property type="entry name" value="MICROSPHERULE PROTEIN 1"/>
    <property type="match status" value="1"/>
</dbReference>
<feature type="region of interest" description="Disordered" evidence="1">
    <location>
        <begin position="149"/>
        <end position="253"/>
    </location>
</feature>
<dbReference type="InterPro" id="IPR037912">
    <property type="entry name" value="MCRS1"/>
</dbReference>
<organism evidence="2 3">
    <name type="scientific">Anser brachyrhynchus</name>
    <name type="common">Pink-footed goose</name>
    <dbReference type="NCBI Taxonomy" id="132585"/>
    <lineage>
        <taxon>Eukaryota</taxon>
        <taxon>Metazoa</taxon>
        <taxon>Chordata</taxon>
        <taxon>Craniata</taxon>
        <taxon>Vertebrata</taxon>
        <taxon>Euteleostomi</taxon>
        <taxon>Archelosauria</taxon>
        <taxon>Archosauria</taxon>
        <taxon>Dinosauria</taxon>
        <taxon>Saurischia</taxon>
        <taxon>Theropoda</taxon>
        <taxon>Coelurosauria</taxon>
        <taxon>Aves</taxon>
        <taxon>Neognathae</taxon>
        <taxon>Galloanserae</taxon>
        <taxon>Anseriformes</taxon>
        <taxon>Anatidae</taxon>
        <taxon>Anserinae</taxon>
        <taxon>Anser</taxon>
    </lineage>
</organism>
<feature type="region of interest" description="Disordered" evidence="1">
    <location>
        <begin position="28"/>
        <end position="53"/>
    </location>
</feature>
<accession>A0A8B9BJR1</accession>
<name>A0A8B9BJR1_9AVES</name>
<dbReference type="GO" id="GO:0045944">
    <property type="term" value="P:positive regulation of transcription by RNA polymerase II"/>
    <property type="evidence" value="ECO:0007669"/>
    <property type="project" value="TreeGrafter"/>
</dbReference>
<feature type="region of interest" description="Disordered" evidence="1">
    <location>
        <begin position="306"/>
        <end position="357"/>
    </location>
</feature>
<reference evidence="2" key="1">
    <citation type="submission" date="2025-08" db="UniProtKB">
        <authorList>
            <consortium name="Ensembl"/>
        </authorList>
    </citation>
    <scope>IDENTIFICATION</scope>
</reference>